<dbReference type="EMBL" id="LT607413">
    <property type="protein sequence ID" value="SCF33663.1"/>
    <property type="molecule type" value="Genomic_DNA"/>
</dbReference>
<evidence type="ECO:0000313" key="1">
    <source>
        <dbReference type="EMBL" id="SCF33663.1"/>
    </source>
</evidence>
<evidence type="ECO:0000313" key="2">
    <source>
        <dbReference type="Proteomes" id="UP000198253"/>
    </source>
</evidence>
<sequence length="51" mass="5620">MATITTIQCECYGANGTQTVPAPSGGEMDACRRCRRYEWRQPRIDALAALS</sequence>
<accession>A0A1C4ZKZ2</accession>
<keyword evidence="2" id="KW-1185">Reference proteome</keyword>
<reference evidence="2" key="1">
    <citation type="submission" date="2016-06" db="EMBL/GenBank/DDBJ databases">
        <authorList>
            <person name="Varghese N."/>
            <person name="Submissions Spin"/>
        </authorList>
    </citation>
    <scope>NUCLEOTIDE SEQUENCE [LARGE SCALE GENOMIC DNA]</scope>
    <source>
        <strain evidence="2">DSM 43816</strain>
    </source>
</reference>
<dbReference type="RefSeq" id="WP_157749023.1">
    <property type="nucleotide sequence ID" value="NZ_LT607413.1"/>
</dbReference>
<dbReference type="AlphaFoldDB" id="A0A1C4ZKZ2"/>
<organism evidence="1 2">
    <name type="scientific">Micromonospora echinospora</name>
    <name type="common">Micromonospora purpurea</name>
    <dbReference type="NCBI Taxonomy" id="1877"/>
    <lineage>
        <taxon>Bacteria</taxon>
        <taxon>Bacillati</taxon>
        <taxon>Actinomycetota</taxon>
        <taxon>Actinomycetes</taxon>
        <taxon>Micromonosporales</taxon>
        <taxon>Micromonosporaceae</taxon>
        <taxon>Micromonospora</taxon>
    </lineage>
</organism>
<dbReference type="InParanoid" id="A0A1C4ZKZ2"/>
<protein>
    <submittedName>
        <fullName evidence="1">Uncharacterized protein</fullName>
    </submittedName>
</protein>
<dbReference type="Proteomes" id="UP000198253">
    <property type="component" value="Chromosome I"/>
</dbReference>
<proteinExistence type="predicted"/>
<name>A0A1C4ZKZ2_MICEC</name>
<gene>
    <name evidence="1" type="ORF">GA0070618_5424</name>
</gene>